<protein>
    <recommendedName>
        <fullName evidence="5">Glycine zipper family protein</fullName>
    </recommendedName>
</protein>
<dbReference type="AlphaFoldDB" id="A0A7H0G1T6"/>
<feature type="transmembrane region" description="Helical" evidence="2">
    <location>
        <begin position="37"/>
        <end position="55"/>
    </location>
</feature>
<evidence type="ECO:0000313" key="3">
    <source>
        <dbReference type="EMBL" id="QNP42252.1"/>
    </source>
</evidence>
<dbReference type="Proteomes" id="UP000516018">
    <property type="component" value="Chromosome"/>
</dbReference>
<organism evidence="3 4">
    <name type="scientific">Agrilutibacter terrestris</name>
    <dbReference type="NCBI Taxonomy" id="2865112"/>
    <lineage>
        <taxon>Bacteria</taxon>
        <taxon>Pseudomonadati</taxon>
        <taxon>Pseudomonadota</taxon>
        <taxon>Gammaproteobacteria</taxon>
        <taxon>Lysobacterales</taxon>
        <taxon>Lysobacteraceae</taxon>
        <taxon>Agrilutibacter</taxon>
    </lineage>
</organism>
<keyword evidence="2" id="KW-1133">Transmembrane helix</keyword>
<evidence type="ECO:0000256" key="1">
    <source>
        <dbReference type="SAM" id="MobiDB-lite"/>
    </source>
</evidence>
<dbReference type="EMBL" id="CP060820">
    <property type="protein sequence ID" value="QNP42252.1"/>
    <property type="molecule type" value="Genomic_DNA"/>
</dbReference>
<keyword evidence="2" id="KW-0472">Membrane</keyword>
<feature type="transmembrane region" description="Helical" evidence="2">
    <location>
        <begin position="61"/>
        <end position="79"/>
    </location>
</feature>
<name>A0A7H0G1T6_9GAMM</name>
<proteinExistence type="predicted"/>
<keyword evidence="2" id="KW-0812">Transmembrane</keyword>
<evidence type="ECO:0008006" key="5">
    <source>
        <dbReference type="Google" id="ProtNLM"/>
    </source>
</evidence>
<dbReference type="KEGG" id="lsx:H8B22_11895"/>
<accession>A0A7H0G1T6</accession>
<feature type="region of interest" description="Disordered" evidence="1">
    <location>
        <begin position="1"/>
        <end position="27"/>
    </location>
</feature>
<reference evidence="3 4" key="1">
    <citation type="submission" date="2020-08" db="EMBL/GenBank/DDBJ databases">
        <title>Lysobacter sp. II4 sp. nov., isolated from soil.</title>
        <authorList>
            <person name="Woo C.Y."/>
            <person name="Kim J."/>
        </authorList>
    </citation>
    <scope>NUCLEOTIDE SEQUENCE [LARGE SCALE GENOMIC DNA]</scope>
    <source>
        <strain evidence="3 4">II4</strain>
    </source>
</reference>
<evidence type="ECO:0000256" key="2">
    <source>
        <dbReference type="SAM" id="Phobius"/>
    </source>
</evidence>
<gene>
    <name evidence="3" type="ORF">H8B22_11895</name>
</gene>
<evidence type="ECO:0000313" key="4">
    <source>
        <dbReference type="Proteomes" id="UP000516018"/>
    </source>
</evidence>
<keyword evidence="4" id="KW-1185">Reference proteome</keyword>
<dbReference type="RefSeq" id="WP_187713685.1">
    <property type="nucleotide sequence ID" value="NZ_CP060820.1"/>
</dbReference>
<sequence length="83" mass="8247">MDKDQANAASDALMAPTKAAQTRQTERVLANPAKPTWRVIGFGLIGGGVGTAIGAGSGHGVLYGSVGFAIGVALGTAAARRQP</sequence>